<dbReference type="PANTHER" id="PTHR32071">
    <property type="entry name" value="TRANSCRIPTIONAL REGULATORY PROTEIN"/>
    <property type="match status" value="1"/>
</dbReference>
<evidence type="ECO:0000256" key="1">
    <source>
        <dbReference type="ARBA" id="ARBA00022741"/>
    </source>
</evidence>
<dbReference type="Pfam" id="PF00158">
    <property type="entry name" value="Sigma54_activat"/>
    <property type="match status" value="1"/>
</dbReference>
<name>A0ABX0UZD2_9HYPH</name>
<reference evidence="8 9" key="1">
    <citation type="submission" date="2020-03" db="EMBL/GenBank/DDBJ databases">
        <title>Genomic Encyclopedia of Type Strains, Phase IV (KMG-IV): sequencing the most valuable type-strain genomes for metagenomic binning, comparative biology and taxonomic classification.</title>
        <authorList>
            <person name="Goeker M."/>
        </authorList>
    </citation>
    <scope>NUCLEOTIDE SEQUENCE [LARGE SCALE GENOMIC DNA]</scope>
    <source>
        <strain evidence="8 9">DSM 103870</strain>
    </source>
</reference>
<evidence type="ECO:0000256" key="3">
    <source>
        <dbReference type="ARBA" id="ARBA00023012"/>
    </source>
</evidence>
<dbReference type="InterPro" id="IPR025944">
    <property type="entry name" value="Sigma_54_int_dom_CS"/>
</dbReference>
<protein>
    <submittedName>
        <fullName evidence="8">Transcriptional regulator of acetoin/glycerol metabolism</fullName>
    </submittedName>
</protein>
<keyword evidence="5" id="KW-0238">DNA-binding</keyword>
<evidence type="ECO:0000313" key="9">
    <source>
        <dbReference type="Proteomes" id="UP001429580"/>
    </source>
</evidence>
<dbReference type="PROSITE" id="PS00688">
    <property type="entry name" value="SIGMA54_INTERACT_3"/>
    <property type="match status" value="1"/>
</dbReference>
<evidence type="ECO:0000256" key="6">
    <source>
        <dbReference type="ARBA" id="ARBA00023163"/>
    </source>
</evidence>
<keyword evidence="1" id="KW-0547">Nucleotide-binding</keyword>
<dbReference type="EMBL" id="JAASQI010000001">
    <property type="protein sequence ID" value="NIJ56241.1"/>
    <property type="molecule type" value="Genomic_DNA"/>
</dbReference>
<comment type="caution">
    <text evidence="8">The sequence shown here is derived from an EMBL/GenBank/DDBJ whole genome shotgun (WGS) entry which is preliminary data.</text>
</comment>
<dbReference type="InterPro" id="IPR058031">
    <property type="entry name" value="AAA_lid_NorR"/>
</dbReference>
<evidence type="ECO:0000256" key="5">
    <source>
        <dbReference type="ARBA" id="ARBA00023125"/>
    </source>
</evidence>
<dbReference type="Proteomes" id="UP001429580">
    <property type="component" value="Unassembled WGS sequence"/>
</dbReference>
<dbReference type="Pfam" id="PF02954">
    <property type="entry name" value="HTH_8"/>
    <property type="match status" value="1"/>
</dbReference>
<gene>
    <name evidence="8" type="ORF">FHS82_000054</name>
</gene>
<dbReference type="InterPro" id="IPR027417">
    <property type="entry name" value="P-loop_NTPase"/>
</dbReference>
<keyword evidence="2" id="KW-0067">ATP-binding</keyword>
<dbReference type="InterPro" id="IPR009057">
    <property type="entry name" value="Homeodomain-like_sf"/>
</dbReference>
<organism evidence="8 9">
    <name type="scientific">Pseudochelatococcus lubricantis</name>
    <dbReference type="NCBI Taxonomy" id="1538102"/>
    <lineage>
        <taxon>Bacteria</taxon>
        <taxon>Pseudomonadati</taxon>
        <taxon>Pseudomonadota</taxon>
        <taxon>Alphaproteobacteria</taxon>
        <taxon>Hyphomicrobiales</taxon>
        <taxon>Chelatococcaceae</taxon>
        <taxon>Pseudochelatococcus</taxon>
    </lineage>
</organism>
<dbReference type="InterPro" id="IPR029016">
    <property type="entry name" value="GAF-like_dom_sf"/>
</dbReference>
<dbReference type="CDD" id="cd00009">
    <property type="entry name" value="AAA"/>
    <property type="match status" value="1"/>
</dbReference>
<sequence>MNEREIRQAWETFVADGRVPSDFRQDIAASWVRSRGYTSIARRRNAPKLPEPELYRRRHENRILLNAARGALARTADFLAEANSMIILTDPGGLIIETRGDPRVIDSGRDVHLERGGRWAEDDIGTNAIGTAIAMKRPVQIHAAEHYCEDVQRWTCAASPVRHPIDQEMLGIIDISGPARTFNPQSLALAVSVSQQIEALLLQNVQDTREELLRVFLSRRSRWQNDEIVVLDNRGAIIHATDAALAALSRDHPGMVVGRSIEPLRGVPLDLWRPLVRGSLPSAEVEIIDAARRQAQRDDAGDGQIGAVLTFPSRRRPRPVVARPQAGEAVALDDILGESAIMRETFERVRRMAASRAPVLIEGETGVGKELFARALHMLGSAEGAPFIPMNCGGMSRDLIASEIFGYEKGAFTGADDHGRAGRMEAADGGTLCLDEVGEMPASLQPYLLRVLEDGVVYRVGSNIGRSVNVRLVSMTNRDLLSEVACGNFRRDLYYRIATLRLAIPPLRERGDDVLLIAGHLLHRSARAMGLPMPTLDHEVADVFRRYPWPGNVRELRNVIESMVVLGSAHLTMREVPGEIVRAVVGGEVAGQWEDPAPGTAEDRLQQWSAAQRAVIERELAQTGGNISLTARRLGIARSTLYAKLEKYGFRRDH</sequence>
<dbReference type="InterPro" id="IPR025662">
    <property type="entry name" value="Sigma_54_int_dom_ATP-bd_1"/>
</dbReference>
<accession>A0ABX0UZD2</accession>
<keyword evidence="3" id="KW-0902">Two-component regulatory system</keyword>
<feature type="domain" description="Sigma-54 factor interaction" evidence="7">
    <location>
        <begin position="335"/>
        <end position="565"/>
    </location>
</feature>
<dbReference type="InterPro" id="IPR002078">
    <property type="entry name" value="Sigma_54_int"/>
</dbReference>
<dbReference type="PROSITE" id="PS00675">
    <property type="entry name" value="SIGMA54_INTERACT_1"/>
    <property type="match status" value="1"/>
</dbReference>
<dbReference type="PRINTS" id="PR01590">
    <property type="entry name" value="HTHFIS"/>
</dbReference>
<dbReference type="Pfam" id="PF25601">
    <property type="entry name" value="AAA_lid_14"/>
    <property type="match status" value="1"/>
</dbReference>
<evidence type="ECO:0000259" key="7">
    <source>
        <dbReference type="PROSITE" id="PS50045"/>
    </source>
</evidence>
<dbReference type="Gene3D" id="1.10.8.60">
    <property type="match status" value="1"/>
</dbReference>
<proteinExistence type="predicted"/>
<dbReference type="PROSITE" id="PS50045">
    <property type="entry name" value="SIGMA54_INTERACT_4"/>
    <property type="match status" value="1"/>
</dbReference>
<dbReference type="Gene3D" id="1.10.10.60">
    <property type="entry name" value="Homeodomain-like"/>
    <property type="match status" value="1"/>
</dbReference>
<dbReference type="PANTHER" id="PTHR32071:SF81">
    <property type="entry name" value="PROPIONATE CATABOLISM OPERON REGULATORY PROTEIN"/>
    <property type="match status" value="1"/>
</dbReference>
<dbReference type="Gene3D" id="3.30.450.40">
    <property type="match status" value="1"/>
</dbReference>
<dbReference type="SUPFAM" id="SSF46689">
    <property type="entry name" value="Homeodomain-like"/>
    <property type="match status" value="1"/>
</dbReference>
<evidence type="ECO:0000256" key="2">
    <source>
        <dbReference type="ARBA" id="ARBA00022840"/>
    </source>
</evidence>
<dbReference type="SUPFAM" id="SSF52540">
    <property type="entry name" value="P-loop containing nucleoside triphosphate hydrolases"/>
    <property type="match status" value="1"/>
</dbReference>
<keyword evidence="4" id="KW-0805">Transcription regulation</keyword>
<dbReference type="RefSeq" id="WP_166947549.1">
    <property type="nucleotide sequence ID" value="NZ_JAASQI010000001.1"/>
</dbReference>
<evidence type="ECO:0000256" key="4">
    <source>
        <dbReference type="ARBA" id="ARBA00023015"/>
    </source>
</evidence>
<keyword evidence="6" id="KW-0804">Transcription</keyword>
<dbReference type="Pfam" id="PF01590">
    <property type="entry name" value="GAF"/>
    <property type="match status" value="1"/>
</dbReference>
<dbReference type="Gene3D" id="3.40.50.300">
    <property type="entry name" value="P-loop containing nucleotide triphosphate hydrolases"/>
    <property type="match status" value="1"/>
</dbReference>
<dbReference type="InterPro" id="IPR002197">
    <property type="entry name" value="HTH_Fis"/>
</dbReference>
<keyword evidence="9" id="KW-1185">Reference proteome</keyword>
<dbReference type="InterPro" id="IPR003018">
    <property type="entry name" value="GAF"/>
</dbReference>
<evidence type="ECO:0000313" key="8">
    <source>
        <dbReference type="EMBL" id="NIJ56241.1"/>
    </source>
</evidence>